<reference evidence="1 2" key="1">
    <citation type="submission" date="2017-06" db="EMBL/GenBank/DDBJ databases">
        <authorList>
            <consortium name="Pathogen Informatics"/>
        </authorList>
    </citation>
    <scope>NUCLEOTIDE SEQUENCE [LARGE SCALE GENOMIC DNA]</scope>
    <source>
        <strain evidence="1 2">NCTC12148</strain>
    </source>
</reference>
<keyword evidence="2" id="KW-1185">Reference proteome</keyword>
<dbReference type="Proteomes" id="UP000215134">
    <property type="component" value="Chromosome 1"/>
</dbReference>
<dbReference type="AlphaFoldDB" id="A0A240BW34"/>
<name>A0A240BW34_SERFI</name>
<accession>A0A240BW34</accession>
<evidence type="ECO:0000313" key="2">
    <source>
        <dbReference type="Proteomes" id="UP000215134"/>
    </source>
</evidence>
<protein>
    <submittedName>
        <fullName evidence="1">Uncharacterized protein</fullName>
    </submittedName>
</protein>
<dbReference type="KEGG" id="sfj:SAMEA4384070_2067"/>
<organism evidence="1 2">
    <name type="scientific">Serratia ficaria</name>
    <dbReference type="NCBI Taxonomy" id="61651"/>
    <lineage>
        <taxon>Bacteria</taxon>
        <taxon>Pseudomonadati</taxon>
        <taxon>Pseudomonadota</taxon>
        <taxon>Gammaproteobacteria</taxon>
        <taxon>Enterobacterales</taxon>
        <taxon>Yersiniaceae</taxon>
        <taxon>Serratia</taxon>
    </lineage>
</organism>
<proteinExistence type="predicted"/>
<gene>
    <name evidence="1" type="ORF">SAMEA4384070_02067</name>
</gene>
<evidence type="ECO:0000313" key="1">
    <source>
        <dbReference type="EMBL" id="SNW00061.1"/>
    </source>
</evidence>
<sequence length="43" mass="4842">MAGQMRSVASRQVIPYAHWPKDYQTCIKLAREKKCAGFVMAGI</sequence>
<dbReference type="EMBL" id="LT906479">
    <property type="protein sequence ID" value="SNW00061.1"/>
    <property type="molecule type" value="Genomic_DNA"/>
</dbReference>